<accession>A0A164LAR8</accession>
<proteinExistence type="predicted"/>
<dbReference type="AlphaFoldDB" id="A0A164LAR8"/>
<name>A0A164LAR8_BACCE</name>
<protein>
    <submittedName>
        <fullName evidence="1">Uncharacterized protein</fullName>
    </submittedName>
</protein>
<gene>
    <name evidence="1" type="ORF">B4088_5356</name>
</gene>
<sequence>MGLFSKKEEEKEDGFQKDKVGVIIHFTPAAIFLYTCDEFIGTLEGTLPFLTEDGDQVEIGGTFISLELDEDFRMDDIIATYKLKEINLPIVELKAFIDE</sequence>
<dbReference type="Proteomes" id="UP000076482">
    <property type="component" value="Unassembled WGS sequence"/>
</dbReference>
<dbReference type="RefSeq" id="WP_063262874.1">
    <property type="nucleotide sequence ID" value="NZ_LJKE01000104.1"/>
</dbReference>
<reference evidence="1 2" key="1">
    <citation type="submission" date="2015-09" db="EMBL/GenBank/DDBJ databases">
        <title>Bacillus cereus food isolates.</title>
        <authorList>
            <person name="Boekhorst J."/>
        </authorList>
    </citation>
    <scope>NUCLEOTIDE SEQUENCE [LARGE SCALE GENOMIC DNA]</scope>
    <source>
        <strain evidence="1 2">B4088</strain>
    </source>
</reference>
<dbReference type="PATRIC" id="fig|1396.535.peg.5915"/>
<organism evidence="1 2">
    <name type="scientific">Bacillus cereus</name>
    <dbReference type="NCBI Taxonomy" id="1396"/>
    <lineage>
        <taxon>Bacteria</taxon>
        <taxon>Bacillati</taxon>
        <taxon>Bacillota</taxon>
        <taxon>Bacilli</taxon>
        <taxon>Bacillales</taxon>
        <taxon>Bacillaceae</taxon>
        <taxon>Bacillus</taxon>
        <taxon>Bacillus cereus group</taxon>
    </lineage>
</organism>
<evidence type="ECO:0000313" key="2">
    <source>
        <dbReference type="Proteomes" id="UP000076482"/>
    </source>
</evidence>
<comment type="caution">
    <text evidence="1">The sequence shown here is derived from an EMBL/GenBank/DDBJ whole genome shotgun (WGS) entry which is preliminary data.</text>
</comment>
<evidence type="ECO:0000313" key="1">
    <source>
        <dbReference type="EMBL" id="KZD55611.1"/>
    </source>
</evidence>
<dbReference type="EMBL" id="LJKE01000104">
    <property type="protein sequence ID" value="KZD55611.1"/>
    <property type="molecule type" value="Genomic_DNA"/>
</dbReference>